<feature type="chain" id="PRO_5037992571" evidence="1">
    <location>
        <begin position="21"/>
        <end position="256"/>
    </location>
</feature>
<proteinExistence type="predicted"/>
<evidence type="ECO:0000313" key="2">
    <source>
        <dbReference type="EMBL" id="MBC9796903.1"/>
    </source>
</evidence>
<gene>
    <name evidence="2" type="ORF">IBL28_13060</name>
</gene>
<comment type="caution">
    <text evidence="2">The sequence shown here is derived from an EMBL/GenBank/DDBJ whole genome shotgun (WGS) entry which is preliminary data.</text>
</comment>
<dbReference type="EMBL" id="JACVDC010000040">
    <property type="protein sequence ID" value="MBC9796903.1"/>
    <property type="molecule type" value="Genomic_DNA"/>
</dbReference>
<name>A0A926JSX4_9FLAO</name>
<dbReference type="AlphaFoldDB" id="A0A926JSX4"/>
<feature type="signal peptide" evidence="1">
    <location>
        <begin position="1"/>
        <end position="20"/>
    </location>
</feature>
<evidence type="ECO:0000313" key="3">
    <source>
        <dbReference type="Proteomes" id="UP000653730"/>
    </source>
</evidence>
<reference evidence="2 3" key="1">
    <citation type="submission" date="2020-09" db="EMBL/GenBank/DDBJ databases">
        <title>Sinomicrobium weinanense sp. nov., a halophilic bacteria isolated from saline-alkali soil.</title>
        <authorList>
            <person name="Wu P."/>
            <person name="Ren H."/>
            <person name="Mei Y."/>
            <person name="Liang Y."/>
            <person name="Chen Z."/>
        </authorList>
    </citation>
    <scope>NUCLEOTIDE SEQUENCE [LARGE SCALE GENOMIC DNA]</scope>
    <source>
        <strain evidence="2 3">FJxs</strain>
    </source>
</reference>
<sequence>MKTIYLFFSLLFIGPNTAFAECVSSILFFPASKKIGLNPMFIIEGSDYYQKTIESFRKRTIYLESDKGETVVLELCEILKGQMQVTQAVLKPVRPLKPNTVYSLKYDCQSEREYNKLKRWNPETGENEKIYWKTSVTHVSPLRDKDTKISYLKNEYAEYGCGPDAHAIFEVSPANDGETWYRTEVTELSTRKKTDYYLLERESKLYVGHSMCGGPFAFKPAQKYQVRFTPVNANGLPGKTTPWKTFNSPYKNILKY</sequence>
<dbReference type="Proteomes" id="UP000653730">
    <property type="component" value="Unassembled WGS sequence"/>
</dbReference>
<keyword evidence="1" id="KW-0732">Signal</keyword>
<accession>A0A926JSX4</accession>
<protein>
    <submittedName>
        <fullName evidence="2">Uncharacterized protein</fullName>
    </submittedName>
</protein>
<keyword evidence="3" id="KW-1185">Reference proteome</keyword>
<organism evidence="2 3">
    <name type="scientific">Sinomicrobium weinanense</name>
    <dbReference type="NCBI Taxonomy" id="2842200"/>
    <lineage>
        <taxon>Bacteria</taxon>
        <taxon>Pseudomonadati</taxon>
        <taxon>Bacteroidota</taxon>
        <taxon>Flavobacteriia</taxon>
        <taxon>Flavobacteriales</taxon>
        <taxon>Flavobacteriaceae</taxon>
        <taxon>Sinomicrobium</taxon>
    </lineage>
</organism>
<evidence type="ECO:0000256" key="1">
    <source>
        <dbReference type="SAM" id="SignalP"/>
    </source>
</evidence>
<dbReference type="RefSeq" id="WP_187966043.1">
    <property type="nucleotide sequence ID" value="NZ_JACVDC010000040.1"/>
</dbReference>